<evidence type="ECO:0000259" key="2">
    <source>
        <dbReference type="SMART" id="SM00840"/>
    </source>
</evidence>
<dbReference type="PANTHER" id="PTHR10890:SF3">
    <property type="entry name" value="CYSTEINE--TRNA LIGASE, CYTOPLASMIC"/>
    <property type="match status" value="1"/>
</dbReference>
<accession>X1JLZ0</accession>
<organism evidence="3">
    <name type="scientific">marine sediment metagenome</name>
    <dbReference type="NCBI Taxonomy" id="412755"/>
    <lineage>
        <taxon>unclassified sequences</taxon>
        <taxon>metagenomes</taxon>
        <taxon>ecological metagenomes</taxon>
    </lineage>
</organism>
<dbReference type="Gene3D" id="1.20.120.1910">
    <property type="entry name" value="Cysteine-tRNA ligase, C-terminal anti-codon recognition domain"/>
    <property type="match status" value="1"/>
</dbReference>
<evidence type="ECO:0000313" key="3">
    <source>
        <dbReference type="EMBL" id="GAH95082.1"/>
    </source>
</evidence>
<dbReference type="InterPro" id="IPR015273">
    <property type="entry name" value="Cys-tRNA-synt_Ia_DALR"/>
</dbReference>
<proteinExistence type="predicted"/>
<dbReference type="SMART" id="SM00840">
    <property type="entry name" value="DALR_2"/>
    <property type="match status" value="1"/>
</dbReference>
<comment type="caution">
    <text evidence="3">The sequence shown here is derived from an EMBL/GenBank/DDBJ whole genome shotgun (WGS) entry which is preliminary data.</text>
</comment>
<dbReference type="GO" id="GO:0004817">
    <property type="term" value="F:cysteine-tRNA ligase activity"/>
    <property type="evidence" value="ECO:0007669"/>
    <property type="project" value="InterPro"/>
</dbReference>
<dbReference type="GO" id="GO:0005524">
    <property type="term" value="F:ATP binding"/>
    <property type="evidence" value="ECO:0007669"/>
    <property type="project" value="InterPro"/>
</dbReference>
<dbReference type="InterPro" id="IPR056411">
    <property type="entry name" value="CysS_C"/>
</dbReference>
<sequence>ELSQYLEGIENKFIEALDDDFNTPVALSFVFEVVKKANSLLNEPHIEEYLDTSSFGVLLKTRQKIKALGNILGLFQKEEKKKLEGKEEQLIEILIAVRNNLREKKDWKLADEIRKKLDKLGIELEDKRNRTVWRN</sequence>
<protein>
    <recommendedName>
        <fullName evidence="2">Cysteinyl-tRNA synthetase class Ia DALR domain-containing protein</fullName>
    </recommendedName>
</protein>
<gene>
    <name evidence="3" type="ORF">S06H3_03966</name>
</gene>
<dbReference type="GO" id="GO:0005829">
    <property type="term" value="C:cytosol"/>
    <property type="evidence" value="ECO:0007669"/>
    <property type="project" value="TreeGrafter"/>
</dbReference>
<dbReference type="InterPro" id="IPR024909">
    <property type="entry name" value="Cys-tRNA/MSH_ligase"/>
</dbReference>
<dbReference type="Pfam" id="PF23493">
    <property type="entry name" value="CysS_C"/>
    <property type="match status" value="1"/>
</dbReference>
<dbReference type="PANTHER" id="PTHR10890">
    <property type="entry name" value="CYSTEINYL-TRNA SYNTHETASE"/>
    <property type="match status" value="1"/>
</dbReference>
<dbReference type="Pfam" id="PF09190">
    <property type="entry name" value="DALR_2"/>
    <property type="match status" value="1"/>
</dbReference>
<dbReference type="GO" id="GO:0006423">
    <property type="term" value="P:cysteinyl-tRNA aminoacylation"/>
    <property type="evidence" value="ECO:0007669"/>
    <property type="project" value="InterPro"/>
</dbReference>
<comment type="subcellular location">
    <subcellularLocation>
        <location evidence="1">Cytoplasm</location>
    </subcellularLocation>
</comment>
<dbReference type="EMBL" id="BARV01001347">
    <property type="protein sequence ID" value="GAH95082.1"/>
    <property type="molecule type" value="Genomic_DNA"/>
</dbReference>
<feature type="non-terminal residue" evidence="3">
    <location>
        <position position="1"/>
    </location>
</feature>
<dbReference type="SUPFAM" id="SSF47323">
    <property type="entry name" value="Anticodon-binding domain of a subclass of class I aminoacyl-tRNA synthetases"/>
    <property type="match status" value="1"/>
</dbReference>
<name>X1JLZ0_9ZZZZ</name>
<dbReference type="AlphaFoldDB" id="X1JLZ0"/>
<feature type="domain" description="Cysteinyl-tRNA synthetase class Ia DALR" evidence="2">
    <location>
        <begin position="12"/>
        <end position="83"/>
    </location>
</feature>
<dbReference type="InterPro" id="IPR009080">
    <property type="entry name" value="tRNAsynth_Ia_anticodon-bd"/>
</dbReference>
<reference evidence="3" key="1">
    <citation type="journal article" date="2014" name="Front. Microbiol.">
        <title>High frequency of phylogenetically diverse reductive dehalogenase-homologous genes in deep subseafloor sedimentary metagenomes.</title>
        <authorList>
            <person name="Kawai M."/>
            <person name="Futagami T."/>
            <person name="Toyoda A."/>
            <person name="Takaki Y."/>
            <person name="Nishi S."/>
            <person name="Hori S."/>
            <person name="Arai W."/>
            <person name="Tsubouchi T."/>
            <person name="Morono Y."/>
            <person name="Uchiyama I."/>
            <person name="Ito T."/>
            <person name="Fujiyama A."/>
            <person name="Inagaki F."/>
            <person name="Takami H."/>
        </authorList>
    </citation>
    <scope>NUCLEOTIDE SEQUENCE</scope>
    <source>
        <strain evidence="3">Expedition CK06-06</strain>
    </source>
</reference>
<evidence type="ECO:0000256" key="1">
    <source>
        <dbReference type="ARBA" id="ARBA00004496"/>
    </source>
</evidence>